<evidence type="ECO:0000313" key="8">
    <source>
        <dbReference type="Proteomes" id="UP001197609"/>
    </source>
</evidence>
<comment type="caution">
    <text evidence="7">The sequence shown here is derived from an EMBL/GenBank/DDBJ whole genome shotgun (WGS) entry which is preliminary data.</text>
</comment>
<dbReference type="AlphaFoldDB" id="A0AAJ1AII5"/>
<dbReference type="InterPro" id="IPR003850">
    <property type="entry name" value="PurS"/>
</dbReference>
<dbReference type="EMBL" id="JAIOIU010000124">
    <property type="protein sequence ID" value="MBZ0160398.1"/>
    <property type="molecule type" value="Genomic_DNA"/>
</dbReference>
<dbReference type="HAMAP" id="MF_01926">
    <property type="entry name" value="PurS"/>
    <property type="match status" value="1"/>
</dbReference>
<evidence type="ECO:0000256" key="2">
    <source>
        <dbReference type="ARBA" id="ARBA00022598"/>
    </source>
</evidence>
<dbReference type="SUPFAM" id="SSF82697">
    <property type="entry name" value="PurS-like"/>
    <property type="match status" value="1"/>
</dbReference>
<dbReference type="GO" id="GO:0006189">
    <property type="term" value="P:'de novo' IMP biosynthetic process"/>
    <property type="evidence" value="ECO:0007669"/>
    <property type="project" value="UniProtKB-UniRule"/>
</dbReference>
<keyword evidence="4 6" id="KW-0658">Purine biosynthesis</keyword>
<comment type="similarity">
    <text evidence="6">Belongs to the PurS family.</text>
</comment>
<dbReference type="EC" id="6.3.5.3" evidence="6"/>
<dbReference type="GO" id="GO:0005524">
    <property type="term" value="F:ATP binding"/>
    <property type="evidence" value="ECO:0007669"/>
    <property type="project" value="UniProtKB-UniRule"/>
</dbReference>
<keyword evidence="3 6" id="KW-0547">Nucleotide-binding</keyword>
<comment type="pathway">
    <text evidence="6">Purine metabolism; IMP biosynthesis via de novo pathway; 5-amino-1-(5-phospho-D-ribosyl)imidazole from N(2)-formyl-N(1)-(5-phospho-D-ribosyl)glycinamide: step 1/2.</text>
</comment>
<dbReference type="Proteomes" id="UP001197609">
    <property type="component" value="Unassembled WGS sequence"/>
</dbReference>
<protein>
    <recommendedName>
        <fullName evidence="6">Phosphoribosylformylglycinamidine synthase subunit PurS</fullName>
        <shortName evidence="6">FGAM synthase</shortName>
        <ecNumber evidence="6">6.3.5.3</ecNumber>
    </recommendedName>
    <alternativeName>
        <fullName evidence="6">Formylglycinamide ribonucleotide amidotransferase subunit III</fullName>
        <shortName evidence="6">FGAR amidotransferase III</shortName>
        <shortName evidence="6">FGAR-AT III</shortName>
    </alternativeName>
    <alternativeName>
        <fullName evidence="6">Phosphoribosylformylglycinamidine synthase subunit III</fullName>
    </alternativeName>
</protein>
<sequence length="84" mass="9176">MLTAKIYVTLKPGVLDAQGDTVRSALETLGFEGLADVRIGKFMVLMLNSLTKEEAAAQVEEMCRRLLANPVIEDYRFEVEGAAG</sequence>
<evidence type="ECO:0000256" key="4">
    <source>
        <dbReference type="ARBA" id="ARBA00022755"/>
    </source>
</evidence>
<organism evidence="7 8">
    <name type="scientific">Candidatus Methylomirabilis tolerans</name>
    <dbReference type="NCBI Taxonomy" id="3123416"/>
    <lineage>
        <taxon>Bacteria</taxon>
        <taxon>Candidatus Methylomirabilota</taxon>
        <taxon>Candidatus Methylomirabilia</taxon>
        <taxon>Candidatus Methylomirabilales</taxon>
        <taxon>Candidatus Methylomirabilaceae</taxon>
        <taxon>Candidatus Methylomirabilis</taxon>
    </lineage>
</organism>
<name>A0AAJ1AII5_9BACT</name>
<dbReference type="PANTHER" id="PTHR34696:SF1">
    <property type="entry name" value="PHOSPHORIBOSYLFORMYLGLYCINAMIDINE SYNTHASE SUBUNIT PURS"/>
    <property type="match status" value="1"/>
</dbReference>
<evidence type="ECO:0000256" key="3">
    <source>
        <dbReference type="ARBA" id="ARBA00022741"/>
    </source>
</evidence>
<comment type="catalytic activity">
    <reaction evidence="6">
        <text>N(2)-formyl-N(1)-(5-phospho-beta-D-ribosyl)glycinamide + L-glutamine + ATP + H2O = 2-formamido-N(1)-(5-O-phospho-beta-D-ribosyl)acetamidine + L-glutamate + ADP + phosphate + H(+)</text>
        <dbReference type="Rhea" id="RHEA:17129"/>
        <dbReference type="ChEBI" id="CHEBI:15377"/>
        <dbReference type="ChEBI" id="CHEBI:15378"/>
        <dbReference type="ChEBI" id="CHEBI:29985"/>
        <dbReference type="ChEBI" id="CHEBI:30616"/>
        <dbReference type="ChEBI" id="CHEBI:43474"/>
        <dbReference type="ChEBI" id="CHEBI:58359"/>
        <dbReference type="ChEBI" id="CHEBI:147286"/>
        <dbReference type="ChEBI" id="CHEBI:147287"/>
        <dbReference type="ChEBI" id="CHEBI:456216"/>
        <dbReference type="EC" id="6.3.5.3"/>
    </reaction>
</comment>
<proteinExistence type="inferred from homology"/>
<evidence type="ECO:0000313" key="7">
    <source>
        <dbReference type="EMBL" id="MBZ0160398.1"/>
    </source>
</evidence>
<comment type="subunit">
    <text evidence="6">Part of the FGAM synthase complex composed of 1 PurL, 1 PurQ and 2 PurS subunits.</text>
</comment>
<evidence type="ECO:0000256" key="1">
    <source>
        <dbReference type="ARBA" id="ARBA00022490"/>
    </source>
</evidence>
<dbReference type="NCBIfam" id="TIGR00302">
    <property type="entry name" value="phosphoribosylformylglycinamidine synthase subunit PurS"/>
    <property type="match status" value="1"/>
</dbReference>
<comment type="subcellular location">
    <subcellularLocation>
        <location evidence="6">Cytoplasm</location>
    </subcellularLocation>
</comment>
<dbReference type="Gene3D" id="3.30.1280.10">
    <property type="entry name" value="Phosphoribosylformylglycinamidine synthase subunit PurS"/>
    <property type="match status" value="1"/>
</dbReference>
<dbReference type="GO" id="GO:0004642">
    <property type="term" value="F:phosphoribosylformylglycinamidine synthase activity"/>
    <property type="evidence" value="ECO:0007669"/>
    <property type="project" value="UniProtKB-UniRule"/>
</dbReference>
<dbReference type="GO" id="GO:0005737">
    <property type="term" value="C:cytoplasm"/>
    <property type="evidence" value="ECO:0007669"/>
    <property type="project" value="UniProtKB-SubCell"/>
</dbReference>
<accession>A0AAJ1AII5</accession>
<evidence type="ECO:0000256" key="6">
    <source>
        <dbReference type="HAMAP-Rule" id="MF_01926"/>
    </source>
</evidence>
<dbReference type="PANTHER" id="PTHR34696">
    <property type="entry name" value="PHOSPHORIBOSYLFORMYLGLYCINAMIDINE SYNTHASE SUBUNIT PURS"/>
    <property type="match status" value="1"/>
</dbReference>
<keyword evidence="1 6" id="KW-0963">Cytoplasm</keyword>
<gene>
    <name evidence="6 7" type="primary">purS</name>
    <name evidence="7" type="ORF">K8G79_09735</name>
</gene>
<keyword evidence="5 6" id="KW-0067">ATP-binding</keyword>
<dbReference type="Pfam" id="PF02700">
    <property type="entry name" value="PurS"/>
    <property type="match status" value="1"/>
</dbReference>
<dbReference type="NCBIfam" id="NF004630">
    <property type="entry name" value="PRK05974.1"/>
    <property type="match status" value="1"/>
</dbReference>
<evidence type="ECO:0000256" key="5">
    <source>
        <dbReference type="ARBA" id="ARBA00022840"/>
    </source>
</evidence>
<comment type="function">
    <text evidence="6">Part of the phosphoribosylformylglycinamidine synthase complex involved in the purines biosynthetic pathway. Catalyzes the ATP-dependent conversion of formylglycinamide ribonucleotide (FGAR) and glutamine to yield formylglycinamidine ribonucleotide (FGAM) and glutamate. The FGAM synthase complex is composed of three subunits. PurQ produces an ammonia molecule by converting glutamine to glutamate. PurL transfers the ammonia molecule to FGAR to form FGAM in an ATP-dependent manner. PurS interacts with PurQ and PurL and is thought to assist in the transfer of the ammonia molecule from PurQ to PurL.</text>
</comment>
<dbReference type="InterPro" id="IPR036604">
    <property type="entry name" value="PurS-like_sf"/>
</dbReference>
<reference evidence="7 8" key="1">
    <citation type="journal article" date="2021" name="bioRxiv">
        <title>Unraveling nitrogen, sulfur and carbon metabolic pathways and microbial community transcriptional responses to substrate deprivation and toxicity stresses in a bioreactor mimicking anoxic brackish coastal sediment conditions.</title>
        <authorList>
            <person name="Martins P.D."/>
            <person name="Echeveste M.J."/>
            <person name="Arshad A."/>
            <person name="Kurth J."/>
            <person name="Ouboter H."/>
            <person name="Jetten M.S.M."/>
            <person name="Welte C.U."/>
        </authorList>
    </citation>
    <scope>NUCLEOTIDE SEQUENCE [LARGE SCALE GENOMIC DNA]</scope>
    <source>
        <strain evidence="7">MAG_38</strain>
    </source>
</reference>
<keyword evidence="2 6" id="KW-0436">Ligase</keyword>